<accession>A0ABN3JXD3</accession>
<feature type="region of interest" description="Disordered" evidence="1">
    <location>
        <begin position="214"/>
        <end position="256"/>
    </location>
</feature>
<feature type="region of interest" description="Disordered" evidence="1">
    <location>
        <begin position="58"/>
        <end position="83"/>
    </location>
</feature>
<dbReference type="EMBL" id="BAAARW010000024">
    <property type="protein sequence ID" value="GAA2440115.1"/>
    <property type="molecule type" value="Genomic_DNA"/>
</dbReference>
<evidence type="ECO:0008006" key="4">
    <source>
        <dbReference type="Google" id="ProtNLM"/>
    </source>
</evidence>
<dbReference type="RefSeq" id="WP_344594080.1">
    <property type="nucleotide sequence ID" value="NZ_BAAARW010000024.1"/>
</dbReference>
<feature type="region of interest" description="Disordered" evidence="1">
    <location>
        <begin position="1"/>
        <end position="21"/>
    </location>
</feature>
<reference evidence="2 3" key="1">
    <citation type="journal article" date="2019" name="Int. J. Syst. Evol. Microbiol.">
        <title>The Global Catalogue of Microorganisms (GCM) 10K type strain sequencing project: providing services to taxonomists for standard genome sequencing and annotation.</title>
        <authorList>
            <consortium name="The Broad Institute Genomics Platform"/>
            <consortium name="The Broad Institute Genome Sequencing Center for Infectious Disease"/>
            <person name="Wu L."/>
            <person name="Ma J."/>
        </authorList>
    </citation>
    <scope>NUCLEOTIDE SEQUENCE [LARGE SCALE GENOMIC DNA]</scope>
    <source>
        <strain evidence="2 3">JCM 3325</strain>
    </source>
</reference>
<dbReference type="Proteomes" id="UP001501231">
    <property type="component" value="Unassembled WGS sequence"/>
</dbReference>
<comment type="caution">
    <text evidence="2">The sequence shown here is derived from an EMBL/GenBank/DDBJ whole genome shotgun (WGS) entry which is preliminary data.</text>
</comment>
<organism evidence="2 3">
    <name type="scientific">Actinomadura vinacea</name>
    <dbReference type="NCBI Taxonomy" id="115336"/>
    <lineage>
        <taxon>Bacteria</taxon>
        <taxon>Bacillati</taxon>
        <taxon>Actinomycetota</taxon>
        <taxon>Actinomycetes</taxon>
        <taxon>Streptosporangiales</taxon>
        <taxon>Thermomonosporaceae</taxon>
        <taxon>Actinomadura</taxon>
    </lineage>
</organism>
<evidence type="ECO:0000313" key="2">
    <source>
        <dbReference type="EMBL" id="GAA2440115.1"/>
    </source>
</evidence>
<protein>
    <recommendedName>
        <fullName evidence="4">MarR family transcriptional regulator</fullName>
    </recommendedName>
</protein>
<evidence type="ECO:0000256" key="1">
    <source>
        <dbReference type="SAM" id="MobiDB-lite"/>
    </source>
</evidence>
<keyword evidence="3" id="KW-1185">Reference proteome</keyword>
<sequence>MTHDRPKPFSTRPPVTALRELEGRRATGVLRVRDEGALHVVEGSVAYAESRSAPSLDHLLNTARTPPGAPGTPGSPGSPGSLGEAGVEAVAWLALHDAAYFLLGSEDEGGVEFAEAPPHRLAHLCRVAPEELVAECARRAARLDAVLPSAARDHAPVVPVRRVGRQRVVLTGVEAEILLNADGRRAPGELARDLGRSAFDCLLAVRRLAAAGMLRPPQDPATPAPEAGTVPERGSPPDLPARRRGGTAGDLNGAPEWEPVEREVLLLLRSGLEGLA</sequence>
<evidence type="ECO:0000313" key="3">
    <source>
        <dbReference type="Proteomes" id="UP001501231"/>
    </source>
</evidence>
<proteinExistence type="predicted"/>
<gene>
    <name evidence="2" type="ORF">GCM10010191_64490</name>
</gene>
<name>A0ABN3JXD3_9ACTN</name>